<accession>A0A1I4C094</accession>
<keyword evidence="2" id="KW-1185">Reference proteome</keyword>
<dbReference type="Proteomes" id="UP000199152">
    <property type="component" value="Unassembled WGS sequence"/>
</dbReference>
<sequence>MPHIDVVADLNFEGDEAGVILARVPAAGAPAVGTILTAGTAAAWSRVRVEAVDEDGWLHVRLLSGQWTG</sequence>
<dbReference type="RefSeq" id="WP_091322475.1">
    <property type="nucleotide sequence ID" value="NZ_FOSW01000003.1"/>
</dbReference>
<evidence type="ECO:0000313" key="2">
    <source>
        <dbReference type="Proteomes" id="UP000199152"/>
    </source>
</evidence>
<protein>
    <submittedName>
        <fullName evidence="1">Uncharacterized protein</fullName>
    </submittedName>
</protein>
<reference evidence="1 2" key="1">
    <citation type="submission" date="2016-10" db="EMBL/GenBank/DDBJ databases">
        <authorList>
            <person name="de Groot N.N."/>
        </authorList>
    </citation>
    <scope>NUCLEOTIDE SEQUENCE [LARGE SCALE GENOMIC DNA]</scope>
    <source>
        <strain evidence="1 2">DSM 45317</strain>
    </source>
</reference>
<dbReference type="InParanoid" id="A0A1I4C094"/>
<evidence type="ECO:0000313" key="1">
    <source>
        <dbReference type="EMBL" id="SFK74060.1"/>
    </source>
</evidence>
<organism evidence="1 2">
    <name type="scientific">Geodermatophilus ruber</name>
    <dbReference type="NCBI Taxonomy" id="504800"/>
    <lineage>
        <taxon>Bacteria</taxon>
        <taxon>Bacillati</taxon>
        <taxon>Actinomycetota</taxon>
        <taxon>Actinomycetes</taxon>
        <taxon>Geodermatophilales</taxon>
        <taxon>Geodermatophilaceae</taxon>
        <taxon>Geodermatophilus</taxon>
    </lineage>
</organism>
<dbReference type="AlphaFoldDB" id="A0A1I4C094"/>
<dbReference type="EMBL" id="FOSW01000003">
    <property type="protein sequence ID" value="SFK74060.1"/>
    <property type="molecule type" value="Genomic_DNA"/>
</dbReference>
<dbReference type="STRING" id="504800.SAMN04488085_103269"/>
<gene>
    <name evidence="1" type="ORF">SAMN04488085_103269</name>
</gene>
<proteinExistence type="predicted"/>
<name>A0A1I4C094_9ACTN</name>